<dbReference type="PANTHER" id="PTHR14097">
    <property type="entry name" value="OXIDOREDUCTASE HTATIP2"/>
    <property type="match status" value="1"/>
</dbReference>
<evidence type="ECO:0008006" key="3">
    <source>
        <dbReference type="Google" id="ProtNLM"/>
    </source>
</evidence>
<evidence type="ECO:0000313" key="1">
    <source>
        <dbReference type="EMBL" id="GBE89118.1"/>
    </source>
</evidence>
<comment type="caution">
    <text evidence="1">The sequence shown here is derived from an EMBL/GenBank/DDBJ whole genome shotgun (WGS) entry which is preliminary data.</text>
</comment>
<dbReference type="AlphaFoldDB" id="A0A401H3W1"/>
<gene>
    <name evidence="1" type="ORF">SCP_1501210</name>
</gene>
<dbReference type="PANTHER" id="PTHR14097:SF8">
    <property type="entry name" value="NAD(P)-BINDING DOMAIN-CONTAINING PROTEIN"/>
    <property type="match status" value="1"/>
</dbReference>
<dbReference type="Gene3D" id="3.40.50.720">
    <property type="entry name" value="NAD(P)-binding Rossmann-like Domain"/>
    <property type="match status" value="1"/>
</dbReference>
<proteinExistence type="predicted"/>
<organism evidence="1 2">
    <name type="scientific">Sparassis crispa</name>
    <dbReference type="NCBI Taxonomy" id="139825"/>
    <lineage>
        <taxon>Eukaryota</taxon>
        <taxon>Fungi</taxon>
        <taxon>Dikarya</taxon>
        <taxon>Basidiomycota</taxon>
        <taxon>Agaricomycotina</taxon>
        <taxon>Agaricomycetes</taxon>
        <taxon>Polyporales</taxon>
        <taxon>Sparassidaceae</taxon>
        <taxon>Sparassis</taxon>
    </lineage>
</organism>
<accession>A0A401H3W1</accession>
<name>A0A401H3W1_9APHY</name>
<evidence type="ECO:0000313" key="2">
    <source>
        <dbReference type="Proteomes" id="UP000287166"/>
    </source>
</evidence>
<protein>
    <recommendedName>
        <fullName evidence="3">NAD(P)-binding domain-containing protein</fullName>
    </recommendedName>
</protein>
<dbReference type="EMBL" id="BFAD01000015">
    <property type="protein sequence ID" value="GBE89118.1"/>
    <property type="molecule type" value="Genomic_DNA"/>
</dbReference>
<dbReference type="Proteomes" id="UP000287166">
    <property type="component" value="Unassembled WGS sequence"/>
</dbReference>
<dbReference type="InParanoid" id="A0A401H3W1"/>
<dbReference type="GeneID" id="38786035"/>
<dbReference type="SUPFAM" id="SSF51735">
    <property type="entry name" value="NAD(P)-binding Rossmann-fold domains"/>
    <property type="match status" value="1"/>
</dbReference>
<sequence length="235" mass="26299">MQLLLTGATGADPAITRITLLTRRAIPEWTVLPESAASKTAVILHDDLTSYPPELARHLAVHDACIWALGRSALGVGEQEYTTFTHDYLIAAVHAIQEARVGEGRQAESPFRFVYLSGEGADPTGKTTQMWARVKGRTESELIELCKSSPGMKAHVYRPGYFFPSKRYPEDRKNQRPASARAMDWAITPIMSCFLPSLLTPIDDLARFTIEVAKGRWPDEDLFVNKRMRELVKDI</sequence>
<dbReference type="RefSeq" id="XP_027620031.1">
    <property type="nucleotide sequence ID" value="XM_027764230.1"/>
</dbReference>
<reference evidence="1 2" key="1">
    <citation type="journal article" date="2018" name="Sci. Rep.">
        <title>Genome sequence of the cauliflower mushroom Sparassis crispa (Hanabiratake) and its association with beneficial usage.</title>
        <authorList>
            <person name="Kiyama R."/>
            <person name="Furutani Y."/>
            <person name="Kawaguchi K."/>
            <person name="Nakanishi T."/>
        </authorList>
    </citation>
    <scope>NUCLEOTIDE SEQUENCE [LARGE SCALE GENOMIC DNA]</scope>
</reference>
<dbReference type="OrthoDB" id="9975943at2759"/>
<dbReference type="InterPro" id="IPR036291">
    <property type="entry name" value="NAD(P)-bd_dom_sf"/>
</dbReference>
<keyword evidence="2" id="KW-1185">Reference proteome</keyword>